<reference evidence="3 4" key="1">
    <citation type="submission" date="2024-05" db="EMBL/GenBank/DDBJ databases">
        <authorList>
            <person name="Zhao H."/>
            <person name="Xu Y."/>
            <person name="Lin S."/>
            <person name="Spain J.C."/>
            <person name="Zhou N.-Y."/>
        </authorList>
    </citation>
    <scope>NUCLEOTIDE SEQUENCE [LARGE SCALE GENOMIC DNA]</scope>
    <source>
        <strain evidence="3 4">NEAU-NG30</strain>
    </source>
</reference>
<sequence length="185" mass="19146">MRLRPAFAAAAAVAVLVPGTASASPVHVATAHGTFAAYAPGAHAVTYRPDLVPPGARAHVFSLSGARTGTMTTLVVTGLRPGRAYGAHAHAQPCCATGDAAGPHFQHVPDPVKPSVDPAYANPRNEIWLDFTTDRLGTGFALSQVDWTFGSRRARSVVVHETHTHTAPGHAGTAGARLACLDVSF</sequence>
<dbReference type="RefSeq" id="WP_348949087.1">
    <property type="nucleotide sequence ID" value="NZ_JBDZYD010000003.1"/>
</dbReference>
<dbReference type="EMBL" id="JBDZYD010000003">
    <property type="protein sequence ID" value="MEQ0559199.1"/>
    <property type="molecule type" value="Genomic_DNA"/>
</dbReference>
<dbReference type="InterPro" id="IPR036423">
    <property type="entry name" value="SOD-like_Cu/Zn_dom_sf"/>
</dbReference>
<evidence type="ECO:0000313" key="4">
    <source>
        <dbReference type="Proteomes" id="UP001440984"/>
    </source>
</evidence>
<keyword evidence="2" id="KW-0732">Signal</keyword>
<evidence type="ECO:0000313" key="3">
    <source>
        <dbReference type="EMBL" id="MEQ0559199.1"/>
    </source>
</evidence>
<comment type="caution">
    <text evidence="3">The sequence shown here is derived from an EMBL/GenBank/DDBJ whole genome shotgun (WGS) entry which is preliminary data.</text>
</comment>
<keyword evidence="4" id="KW-1185">Reference proteome</keyword>
<dbReference type="Proteomes" id="UP001440984">
    <property type="component" value="Unassembled WGS sequence"/>
</dbReference>
<feature type="signal peptide" evidence="2">
    <location>
        <begin position="1"/>
        <end position="23"/>
    </location>
</feature>
<accession>A0ABV0LA66</accession>
<evidence type="ECO:0000256" key="1">
    <source>
        <dbReference type="ARBA" id="ARBA00010457"/>
    </source>
</evidence>
<name>A0ABV0LA66_9PSEU</name>
<gene>
    <name evidence="3" type="ORF">ABJI51_08975</name>
</gene>
<feature type="chain" id="PRO_5045492966" evidence="2">
    <location>
        <begin position="24"/>
        <end position="185"/>
    </location>
</feature>
<organism evidence="3 4">
    <name type="scientific">Amycolatopsis melonis</name>
    <dbReference type="NCBI Taxonomy" id="3156488"/>
    <lineage>
        <taxon>Bacteria</taxon>
        <taxon>Bacillati</taxon>
        <taxon>Actinomycetota</taxon>
        <taxon>Actinomycetes</taxon>
        <taxon>Pseudonocardiales</taxon>
        <taxon>Pseudonocardiaceae</taxon>
        <taxon>Amycolatopsis</taxon>
    </lineage>
</organism>
<evidence type="ECO:0000256" key="2">
    <source>
        <dbReference type="SAM" id="SignalP"/>
    </source>
</evidence>
<comment type="similarity">
    <text evidence="1">Belongs to the Cu-Zn superoxide dismutase family.</text>
</comment>
<dbReference type="SUPFAM" id="SSF49329">
    <property type="entry name" value="Cu,Zn superoxide dismutase-like"/>
    <property type="match status" value="1"/>
</dbReference>
<protein>
    <submittedName>
        <fullName evidence="3">Superoxide dismutase</fullName>
    </submittedName>
</protein>
<proteinExistence type="inferred from homology"/>
<dbReference type="Gene3D" id="2.60.40.200">
    <property type="entry name" value="Superoxide dismutase, copper/zinc binding domain"/>
    <property type="match status" value="1"/>
</dbReference>